<dbReference type="OrthoDB" id="2963828at2"/>
<reference evidence="3" key="1">
    <citation type="submission" date="2019-08" db="EMBL/GenBank/DDBJ databases">
        <authorList>
            <person name="Zheng X."/>
        </authorList>
    </citation>
    <scope>NUCLEOTIDE SEQUENCE [LARGE SCALE GENOMIC DNA]</scope>
    <source>
        <strain evidence="3">FJAT-25496</strain>
    </source>
</reference>
<name>A0A5B8Z639_CYTDA</name>
<evidence type="ECO:0000313" key="3">
    <source>
        <dbReference type="Proteomes" id="UP000321555"/>
    </source>
</evidence>
<feature type="region of interest" description="Disordered" evidence="1">
    <location>
        <begin position="216"/>
        <end position="242"/>
    </location>
</feature>
<feature type="compositionally biased region" description="Basic and acidic residues" evidence="1">
    <location>
        <begin position="218"/>
        <end position="242"/>
    </location>
</feature>
<evidence type="ECO:0000313" key="2">
    <source>
        <dbReference type="EMBL" id="QED46856.1"/>
    </source>
</evidence>
<dbReference type="EMBL" id="CP042593">
    <property type="protein sequence ID" value="QED46856.1"/>
    <property type="molecule type" value="Genomic_DNA"/>
</dbReference>
<dbReference type="Proteomes" id="UP000321555">
    <property type="component" value="Chromosome"/>
</dbReference>
<dbReference type="AlphaFoldDB" id="A0A5B8Z639"/>
<proteinExistence type="predicted"/>
<organism evidence="2 3">
    <name type="scientific">Cytobacillus dafuensis</name>
    <name type="common">Bacillus dafuensis</name>
    <dbReference type="NCBI Taxonomy" id="1742359"/>
    <lineage>
        <taxon>Bacteria</taxon>
        <taxon>Bacillati</taxon>
        <taxon>Bacillota</taxon>
        <taxon>Bacilli</taxon>
        <taxon>Bacillales</taxon>
        <taxon>Bacillaceae</taxon>
        <taxon>Cytobacillus</taxon>
    </lineage>
</organism>
<protein>
    <submittedName>
        <fullName evidence="2">Uncharacterized protein</fullName>
    </submittedName>
</protein>
<accession>A0A5B8Z639</accession>
<dbReference type="KEGG" id="bda:FSZ17_05965"/>
<sequence length="242" mass="26711">MNKKKLIGYVMTGVLSVGIVGGLGASAFATSTQENDKVKQSTNSLTDTETQERIQKIKDELKALGITLPGQVDKDEYLANLDAATKKKLEAIAGKIKTNKLTSEEALEIRKQRINLPKQEKRAEKFANIDAETRAKAKEVLEKVMAGTMTKDEAKAELEKLGVPLPNLGEIRKPLAHLDSDTKAKAEAINKKLKEGTMTKEEAAIEIRKLRINLPGQGEKDQNLIDKANTEKENHDVKPPRF</sequence>
<gene>
    <name evidence="2" type="ORF">FSZ17_05965</name>
</gene>
<keyword evidence="3" id="KW-1185">Reference proteome</keyword>
<dbReference type="RefSeq" id="WP_057775230.1">
    <property type="nucleotide sequence ID" value="NZ_CP042593.1"/>
</dbReference>
<evidence type="ECO:0000256" key="1">
    <source>
        <dbReference type="SAM" id="MobiDB-lite"/>
    </source>
</evidence>